<dbReference type="Proteomes" id="UP000050795">
    <property type="component" value="Unassembled WGS sequence"/>
</dbReference>
<reference evidence="4" key="1">
    <citation type="submission" date="2022-06" db="EMBL/GenBank/DDBJ databases">
        <authorList>
            <person name="Berger JAMES D."/>
            <person name="Berger JAMES D."/>
        </authorList>
    </citation>
    <scope>NUCLEOTIDE SEQUENCE [LARGE SCALE GENOMIC DNA]</scope>
</reference>
<feature type="region of interest" description="Disordered" evidence="2">
    <location>
        <begin position="357"/>
        <end position="376"/>
    </location>
</feature>
<feature type="compositionally biased region" description="Basic and acidic residues" evidence="2">
    <location>
        <begin position="286"/>
        <end position="302"/>
    </location>
</feature>
<evidence type="ECO:0000313" key="4">
    <source>
        <dbReference type="Proteomes" id="UP000050795"/>
    </source>
</evidence>
<evidence type="ECO:0000259" key="3">
    <source>
        <dbReference type="SMART" id="SM01300"/>
    </source>
</evidence>
<evidence type="ECO:0000256" key="1">
    <source>
        <dbReference type="SAM" id="Coils"/>
    </source>
</evidence>
<keyword evidence="4" id="KW-1185">Reference proteome</keyword>
<feature type="coiled-coil region" evidence="1">
    <location>
        <begin position="504"/>
        <end position="534"/>
    </location>
</feature>
<dbReference type="SMART" id="SM01300">
    <property type="entry name" value="PEHE"/>
    <property type="match status" value="1"/>
</dbReference>
<feature type="region of interest" description="Disordered" evidence="2">
    <location>
        <begin position="234"/>
        <end position="253"/>
    </location>
</feature>
<dbReference type="WBParaSite" id="TREG1_134340.1">
    <property type="protein sequence ID" value="TREG1_134340.1"/>
    <property type="gene ID" value="TREG1_134340"/>
</dbReference>
<feature type="domain" description="PEHE" evidence="3">
    <location>
        <begin position="386"/>
        <end position="597"/>
    </location>
</feature>
<sequence length="599" mass="67523">MVTAVQPMFGLLKRLHLHPMESALNELTPQTSLIESIKFRAHPFWFRKTKSEEIHRDHNYAGQKRQSAYLSNTHLTATKRSRRAARLSDKNSNLIDISAKNDCCYHNPSVLRYSPVNSGVSSSNLQLFSSPTSISPPNFPTSTAAAAGVIAHTRRGLLSPGTPVSSQSTGQYRSQITPVARANLVENQTCLILGRNDLVPDENRLVDIKEESITTTPCYAKDTSYLSKVTSYLSGQNPQDVRTPTRPRTTRKASPVSLLCRRCDNCDNEKLSVKLKNKEKTVVEFKEPPKRRKSVDQLKEPSIHGLPDPEISTKPRNRRPTQFLQLNVSTIETSCDEQKSTYLTSQSYYYTPDFTVRRSRGSESGQFPEKTELKETQRVQKPDDFIEVPSWRVIPIPVIESAIDCSCESRQHSLKSTPRKPQSTANKLTDSDIVKSHNLRPLQRSNQLTSSSAATTTTSTNRSGSSSSSSQIQKSRSQTEHSKSMDALDEDISDAAYLARHSRLEVEEARRERLSRQRTAEQELKQRLEEREQASWHKRQSGRLDPLLKFNPASRMPTQLSYTFKQGHQFHLDNSIPVVIFGCRVPSASLKPFTKSSIP</sequence>
<dbReference type="GO" id="GO:1902562">
    <property type="term" value="C:H4 histone acetyltransferase complex"/>
    <property type="evidence" value="ECO:0007669"/>
    <property type="project" value="UniProtKB-ARBA"/>
</dbReference>
<dbReference type="Gene3D" id="6.10.250.2000">
    <property type="match status" value="1"/>
</dbReference>
<protein>
    <recommendedName>
        <fullName evidence="3">PEHE domain-containing protein</fullName>
    </recommendedName>
</protein>
<evidence type="ECO:0000256" key="2">
    <source>
        <dbReference type="SAM" id="MobiDB-lite"/>
    </source>
</evidence>
<reference evidence="5" key="2">
    <citation type="submission" date="2023-11" db="UniProtKB">
        <authorList>
            <consortium name="WormBaseParasite"/>
        </authorList>
    </citation>
    <scope>IDENTIFICATION</scope>
</reference>
<feature type="compositionally biased region" description="Low complexity" evidence="2">
    <location>
        <begin position="445"/>
        <end position="476"/>
    </location>
</feature>
<feature type="compositionally biased region" description="Polar residues" evidence="2">
    <location>
        <begin position="414"/>
        <end position="428"/>
    </location>
</feature>
<name>A0AA85J7J9_TRIRE</name>
<feature type="region of interest" description="Disordered" evidence="2">
    <location>
        <begin position="286"/>
        <end position="317"/>
    </location>
</feature>
<accession>A0AA85J7J9</accession>
<feature type="compositionally biased region" description="Basic and acidic residues" evidence="2">
    <location>
        <begin position="477"/>
        <end position="486"/>
    </location>
</feature>
<proteinExistence type="predicted"/>
<evidence type="ECO:0000313" key="5">
    <source>
        <dbReference type="WBParaSite" id="TREG1_134340.1"/>
    </source>
</evidence>
<keyword evidence="1" id="KW-0175">Coiled coil</keyword>
<dbReference type="InterPro" id="IPR029332">
    <property type="entry name" value="PEHE_dom"/>
</dbReference>
<feature type="region of interest" description="Disordered" evidence="2">
    <location>
        <begin position="411"/>
        <end position="487"/>
    </location>
</feature>
<dbReference type="AlphaFoldDB" id="A0AA85J7J9"/>
<organism evidence="4 5">
    <name type="scientific">Trichobilharzia regenti</name>
    <name type="common">Nasal bird schistosome</name>
    <dbReference type="NCBI Taxonomy" id="157069"/>
    <lineage>
        <taxon>Eukaryota</taxon>
        <taxon>Metazoa</taxon>
        <taxon>Spiralia</taxon>
        <taxon>Lophotrochozoa</taxon>
        <taxon>Platyhelminthes</taxon>
        <taxon>Trematoda</taxon>
        <taxon>Digenea</taxon>
        <taxon>Strigeidida</taxon>
        <taxon>Schistosomatoidea</taxon>
        <taxon>Schistosomatidae</taxon>
        <taxon>Trichobilharzia</taxon>
    </lineage>
</organism>